<proteinExistence type="predicted"/>
<name>A0A7T9DJT7_9ARCH</name>
<dbReference type="CDD" id="cd02440">
    <property type="entry name" value="AdoMet_MTases"/>
    <property type="match status" value="1"/>
</dbReference>
<accession>A0A7T9DJT7</accession>
<dbReference type="InterPro" id="IPR041698">
    <property type="entry name" value="Methyltransf_25"/>
</dbReference>
<organism evidence="3">
    <name type="scientific">Candidatus Iainarchaeum sp</name>
    <dbReference type="NCBI Taxonomy" id="3101447"/>
    <lineage>
        <taxon>Archaea</taxon>
        <taxon>Candidatus Iainarchaeota</taxon>
        <taxon>Candidatus Iainarchaeia</taxon>
        <taxon>Candidatus Iainarchaeales</taxon>
        <taxon>Candidatus Iainarchaeaceae</taxon>
        <taxon>Candidatus Iainarchaeum</taxon>
    </lineage>
</organism>
<feature type="domain" description="Methyltransferase" evidence="2">
    <location>
        <begin position="59"/>
        <end position="153"/>
    </location>
</feature>
<evidence type="ECO:0000256" key="1">
    <source>
        <dbReference type="SAM" id="MobiDB-lite"/>
    </source>
</evidence>
<dbReference type="Pfam" id="PF13649">
    <property type="entry name" value="Methyltransf_25"/>
    <property type="match status" value="1"/>
</dbReference>
<reference evidence="3" key="1">
    <citation type="submission" date="2020-11" db="EMBL/GenBank/DDBJ databases">
        <title>Connecting structure to function with the recovery of over 1000 high-quality activated sludge metagenome-assembled genomes encoding full-length rRNA genes using long-read sequencing.</title>
        <authorList>
            <person name="Singleton C.M."/>
            <person name="Petriglieri F."/>
            <person name="Kristensen J.M."/>
            <person name="Kirkegaard R.H."/>
            <person name="Michaelsen T.Y."/>
            <person name="Andersen M.H."/>
            <person name="Karst S.M."/>
            <person name="Dueholm M.S."/>
            <person name="Nielsen P.H."/>
            <person name="Albertsen M."/>
        </authorList>
    </citation>
    <scope>NUCLEOTIDE SEQUENCE</scope>
    <source>
        <strain evidence="3">Fred_18-Q3-R57-64_BAT3C.431</strain>
    </source>
</reference>
<keyword evidence="3" id="KW-0808">Transferase</keyword>
<dbReference type="GO" id="GO:0032259">
    <property type="term" value="P:methylation"/>
    <property type="evidence" value="ECO:0007669"/>
    <property type="project" value="UniProtKB-KW"/>
</dbReference>
<evidence type="ECO:0000313" key="3">
    <source>
        <dbReference type="EMBL" id="QQR92607.1"/>
    </source>
</evidence>
<dbReference type="SUPFAM" id="SSF53335">
    <property type="entry name" value="S-adenosyl-L-methionine-dependent methyltransferases"/>
    <property type="match status" value="1"/>
</dbReference>
<dbReference type="EMBL" id="CP064981">
    <property type="protein sequence ID" value="QQR92607.1"/>
    <property type="molecule type" value="Genomic_DNA"/>
</dbReference>
<feature type="region of interest" description="Disordered" evidence="1">
    <location>
        <begin position="1"/>
        <end position="23"/>
    </location>
</feature>
<dbReference type="Gene3D" id="3.40.50.150">
    <property type="entry name" value="Vaccinia Virus protein VP39"/>
    <property type="match status" value="1"/>
</dbReference>
<sequence length="267" mass="30779">MARDHYSNPRVNKSPEQRKREKDEKYWDYWDELVKASVYRDTREIPALMEAAQLKGKHVVDAGCGPGRLILPLVRSVETITAIDENNWAINAVQDLIKEKRLKDKVQTIQSPLVSIPVDDGVSESTYCMGVIHYDKSRWEKIVKELIRITAPGSPVVIGFGSGEKDLPKLEEIGKLDHALKCKEFALHFHKWAQEQGWKVELKRIPLQLEFRSPEWAAEVFLNTFLPKKMNPVQLNEVKAFLYAHMKGDKCVIEQELLLFTLRAEDE</sequence>
<evidence type="ECO:0000259" key="2">
    <source>
        <dbReference type="Pfam" id="PF13649"/>
    </source>
</evidence>
<keyword evidence="3" id="KW-0489">Methyltransferase</keyword>
<dbReference type="GO" id="GO:0008168">
    <property type="term" value="F:methyltransferase activity"/>
    <property type="evidence" value="ECO:0007669"/>
    <property type="project" value="UniProtKB-KW"/>
</dbReference>
<protein>
    <submittedName>
        <fullName evidence="3">Class I SAM-dependent methyltransferase</fullName>
    </submittedName>
</protein>
<dbReference type="InterPro" id="IPR029063">
    <property type="entry name" value="SAM-dependent_MTases_sf"/>
</dbReference>
<dbReference type="AlphaFoldDB" id="A0A7T9DJT7"/>
<dbReference type="Proteomes" id="UP000596004">
    <property type="component" value="Chromosome"/>
</dbReference>
<gene>
    <name evidence="3" type="ORF">IPJ89_05680</name>
</gene>